<keyword evidence="1" id="KW-0812">Transmembrane</keyword>
<reference evidence="2 3" key="1">
    <citation type="journal article" date="2018" name="Sci. Rep.">
        <title>Genomic signatures of local adaptation to the degree of environmental predictability in rotifers.</title>
        <authorList>
            <person name="Franch-Gras L."/>
            <person name="Hahn C."/>
            <person name="Garcia-Roger E.M."/>
            <person name="Carmona M.J."/>
            <person name="Serra M."/>
            <person name="Gomez A."/>
        </authorList>
    </citation>
    <scope>NUCLEOTIDE SEQUENCE [LARGE SCALE GENOMIC DNA]</scope>
    <source>
        <strain evidence="2">HYR1</strain>
    </source>
</reference>
<feature type="transmembrane region" description="Helical" evidence="1">
    <location>
        <begin position="12"/>
        <end position="30"/>
    </location>
</feature>
<gene>
    <name evidence="2" type="ORF">BpHYR1_022854</name>
</gene>
<evidence type="ECO:0000313" key="3">
    <source>
        <dbReference type="Proteomes" id="UP000276133"/>
    </source>
</evidence>
<keyword evidence="3" id="KW-1185">Reference proteome</keyword>
<proteinExistence type="predicted"/>
<comment type="caution">
    <text evidence="2">The sequence shown here is derived from an EMBL/GenBank/DDBJ whole genome shotgun (WGS) entry which is preliminary data.</text>
</comment>
<sequence>MFQLLKFTEYVLVLQNLSFGIYNILFFLCTKFHNALSIQSELVTTVRLAPKWIIVSLNDLEQINI</sequence>
<dbReference type="AlphaFoldDB" id="A0A3M7PZ18"/>
<organism evidence="2 3">
    <name type="scientific">Brachionus plicatilis</name>
    <name type="common">Marine rotifer</name>
    <name type="synonym">Brachionus muelleri</name>
    <dbReference type="NCBI Taxonomy" id="10195"/>
    <lineage>
        <taxon>Eukaryota</taxon>
        <taxon>Metazoa</taxon>
        <taxon>Spiralia</taxon>
        <taxon>Gnathifera</taxon>
        <taxon>Rotifera</taxon>
        <taxon>Eurotatoria</taxon>
        <taxon>Monogononta</taxon>
        <taxon>Pseudotrocha</taxon>
        <taxon>Ploima</taxon>
        <taxon>Brachionidae</taxon>
        <taxon>Brachionus</taxon>
    </lineage>
</organism>
<name>A0A3M7PZ18_BRAPC</name>
<dbReference type="Proteomes" id="UP000276133">
    <property type="component" value="Unassembled WGS sequence"/>
</dbReference>
<evidence type="ECO:0000313" key="2">
    <source>
        <dbReference type="EMBL" id="RNA04109.1"/>
    </source>
</evidence>
<protein>
    <submittedName>
        <fullName evidence="2">Uncharacterized protein</fullName>
    </submittedName>
</protein>
<accession>A0A3M7PZ18</accession>
<keyword evidence="1" id="KW-1133">Transmembrane helix</keyword>
<keyword evidence="1" id="KW-0472">Membrane</keyword>
<dbReference type="EMBL" id="REGN01008238">
    <property type="protein sequence ID" value="RNA04109.1"/>
    <property type="molecule type" value="Genomic_DNA"/>
</dbReference>
<evidence type="ECO:0000256" key="1">
    <source>
        <dbReference type="SAM" id="Phobius"/>
    </source>
</evidence>